<organism evidence="2 3">
    <name type="scientific">Pedobacter chinensis</name>
    <dbReference type="NCBI Taxonomy" id="2282421"/>
    <lineage>
        <taxon>Bacteria</taxon>
        <taxon>Pseudomonadati</taxon>
        <taxon>Bacteroidota</taxon>
        <taxon>Sphingobacteriia</taxon>
        <taxon>Sphingobacteriales</taxon>
        <taxon>Sphingobacteriaceae</taxon>
        <taxon>Pedobacter</taxon>
    </lineage>
</organism>
<evidence type="ECO:0000313" key="3">
    <source>
        <dbReference type="Proteomes" id="UP000253961"/>
    </source>
</evidence>
<protein>
    <submittedName>
        <fullName evidence="2">Uncharacterized protein</fullName>
    </submittedName>
</protein>
<evidence type="ECO:0000256" key="1">
    <source>
        <dbReference type="SAM" id="MobiDB-lite"/>
    </source>
</evidence>
<feature type="compositionally biased region" description="Polar residues" evidence="1">
    <location>
        <begin position="22"/>
        <end position="34"/>
    </location>
</feature>
<dbReference type="AlphaFoldDB" id="A0A369PZC3"/>
<dbReference type="Proteomes" id="UP000253961">
    <property type="component" value="Unassembled WGS sequence"/>
</dbReference>
<feature type="compositionally biased region" description="Basic and acidic residues" evidence="1">
    <location>
        <begin position="74"/>
        <end position="90"/>
    </location>
</feature>
<sequence>MATTDKSDSKLENGNERKDQEQLNQQALGNTDITQHPEKNNNDILNVPKSSGTGSNLPSAAPDSLIVHEDEEGDARYEKGSEAEENSDHE</sequence>
<dbReference type="EMBL" id="QPKV01000002">
    <property type="protein sequence ID" value="RDC57983.1"/>
    <property type="molecule type" value="Genomic_DNA"/>
</dbReference>
<accession>A0A369PZC3</accession>
<keyword evidence="3" id="KW-1185">Reference proteome</keyword>
<feature type="region of interest" description="Disordered" evidence="1">
    <location>
        <begin position="1"/>
        <end position="90"/>
    </location>
</feature>
<dbReference type="OrthoDB" id="771318at2"/>
<feature type="compositionally biased region" description="Polar residues" evidence="1">
    <location>
        <begin position="42"/>
        <end position="58"/>
    </location>
</feature>
<dbReference type="RefSeq" id="WP_115401403.1">
    <property type="nucleotide sequence ID" value="NZ_QPKV01000002.1"/>
</dbReference>
<reference evidence="2 3" key="1">
    <citation type="submission" date="2018-07" db="EMBL/GenBank/DDBJ databases">
        <title>Pedobacter sp. nov., isolated from soil.</title>
        <authorList>
            <person name="Zhou L.Y."/>
            <person name="Du Z.J."/>
        </authorList>
    </citation>
    <scope>NUCLEOTIDE SEQUENCE [LARGE SCALE GENOMIC DNA]</scope>
    <source>
        <strain evidence="2 3">JDX94</strain>
    </source>
</reference>
<proteinExistence type="predicted"/>
<comment type="caution">
    <text evidence="2">The sequence shown here is derived from an EMBL/GenBank/DDBJ whole genome shotgun (WGS) entry which is preliminary data.</text>
</comment>
<feature type="compositionally biased region" description="Basic and acidic residues" evidence="1">
    <location>
        <begin position="1"/>
        <end position="21"/>
    </location>
</feature>
<name>A0A369PZC3_9SPHI</name>
<evidence type="ECO:0000313" key="2">
    <source>
        <dbReference type="EMBL" id="RDC57983.1"/>
    </source>
</evidence>
<gene>
    <name evidence="2" type="ORF">DU508_03255</name>
</gene>